<evidence type="ECO:0000313" key="4">
    <source>
        <dbReference type="Proteomes" id="UP000360750"/>
    </source>
</evidence>
<comment type="caution">
    <text evidence="3">The sequence shown here is derived from an EMBL/GenBank/DDBJ whole genome shotgun (WGS) entry which is preliminary data.</text>
</comment>
<keyword evidence="2" id="KW-0472">Membrane</keyword>
<keyword evidence="1" id="KW-0175">Coiled coil</keyword>
<dbReference type="RefSeq" id="WP_006901977.1">
    <property type="nucleotide sequence ID" value="NZ_CAACYD010000001.1"/>
</dbReference>
<keyword evidence="2" id="KW-1133">Transmembrane helix</keyword>
<evidence type="ECO:0000256" key="2">
    <source>
        <dbReference type="SAM" id="Phobius"/>
    </source>
</evidence>
<evidence type="ECO:0000313" key="3">
    <source>
        <dbReference type="EMBL" id="VFA80844.1"/>
    </source>
</evidence>
<proteinExistence type="predicted"/>
<reference evidence="3 4" key="1">
    <citation type="submission" date="2019-02" db="EMBL/GenBank/DDBJ databases">
        <authorList>
            <consortium name="Pathogen Informatics"/>
        </authorList>
    </citation>
    <scope>NUCLEOTIDE SEQUENCE [LARGE SCALE GENOMIC DNA]</scope>
    <source>
        <strain evidence="3 4">3012STDY6756503</strain>
    </source>
</reference>
<feature type="coiled-coil region" evidence="1">
    <location>
        <begin position="195"/>
        <end position="222"/>
    </location>
</feature>
<feature type="transmembrane region" description="Helical" evidence="2">
    <location>
        <begin position="50"/>
        <end position="72"/>
    </location>
</feature>
<sequence length="270" mass="29968">MGSKKSDNGSAIVVGIVLVAVFCALAWPYYLGTWLAVEFGADNPSTARTATGWVLESIYLIGLVSLGIWSWWSDEREKEKARRLEAEKRQREIDFGSDGARLYESAEAAIARIAGSEAARAGWLGDPADFDFRADLWSIAANLRRAEEIRKVMAGAAGIRRFTRTDEQMLDDARRTVAALEQSVQRRVELIGECARQAEDIDRALREERENAEDARRREELRGRLGTVLYGSPATPAEEGSESADVVKARAAAFHELKALVDKHRIDEGQ</sequence>
<protein>
    <submittedName>
        <fullName evidence="3">Uncharacterized protein</fullName>
    </submittedName>
</protein>
<dbReference type="EMBL" id="CAACYD010000001">
    <property type="protein sequence ID" value="VFA80844.1"/>
    <property type="molecule type" value="Genomic_DNA"/>
</dbReference>
<dbReference type="Proteomes" id="UP000360750">
    <property type="component" value="Unassembled WGS sequence"/>
</dbReference>
<gene>
    <name evidence="3" type="ORF">NCTC8139_00026</name>
</gene>
<organism evidence="3 4">
    <name type="scientific">Gordonia paraffinivorans</name>
    <dbReference type="NCBI Taxonomy" id="175628"/>
    <lineage>
        <taxon>Bacteria</taxon>
        <taxon>Bacillati</taxon>
        <taxon>Actinomycetota</taxon>
        <taxon>Actinomycetes</taxon>
        <taxon>Mycobacteriales</taxon>
        <taxon>Gordoniaceae</taxon>
        <taxon>Gordonia</taxon>
    </lineage>
</organism>
<name>A0ABD7UX64_9ACTN</name>
<evidence type="ECO:0000256" key="1">
    <source>
        <dbReference type="SAM" id="Coils"/>
    </source>
</evidence>
<feature type="transmembrane region" description="Helical" evidence="2">
    <location>
        <begin position="12"/>
        <end position="30"/>
    </location>
</feature>
<keyword evidence="2" id="KW-0812">Transmembrane</keyword>
<dbReference type="AlphaFoldDB" id="A0ABD7UX64"/>
<dbReference type="GeneID" id="60748088"/>
<accession>A0ABD7UX64</accession>